<proteinExistence type="predicted"/>
<dbReference type="OrthoDB" id="2417635at2759"/>
<dbReference type="Pfam" id="PF13358">
    <property type="entry name" value="DDE_3"/>
    <property type="match status" value="1"/>
</dbReference>
<evidence type="ECO:0000313" key="2">
    <source>
        <dbReference type="EMBL" id="KIM81634.1"/>
    </source>
</evidence>
<sequence>VRTITNEAGYHCRVAVHKPFLTAAAVKKRTIWATENQSRNWDTIIWTDESAIELGERPGRQHVTRLPGEEYLPECIQPTFHSGRKSMMVWGAIAHGRKGPLIRLDMSPEETGEAENPKKKKGRGMNGSKYVIQVLRGPLKSFVEELEGERGHGMLVVEDGAPGHRSKLPKNARSELGIKQLTHPPKSPDLNPIEPLWYLLKNRIADISGSANTLDKLWEAAQKVWEEITPEEIRKFTGTMQDQVEAVTKANGWHTKY</sequence>
<keyword evidence="3" id="KW-1185">Reference proteome</keyword>
<dbReference type="HOGENOM" id="CLU_033666_0_6_1"/>
<reference evidence="2 3" key="1">
    <citation type="submission" date="2014-04" db="EMBL/GenBank/DDBJ databases">
        <authorList>
            <consortium name="DOE Joint Genome Institute"/>
            <person name="Kuo A."/>
            <person name="Tarkka M."/>
            <person name="Buscot F."/>
            <person name="Kohler A."/>
            <person name="Nagy L.G."/>
            <person name="Floudas D."/>
            <person name="Copeland A."/>
            <person name="Barry K.W."/>
            <person name="Cichocki N."/>
            <person name="Veneault-Fourrey C."/>
            <person name="LaButti K."/>
            <person name="Lindquist E.A."/>
            <person name="Lipzen A."/>
            <person name="Lundell T."/>
            <person name="Morin E."/>
            <person name="Murat C."/>
            <person name="Sun H."/>
            <person name="Tunlid A."/>
            <person name="Henrissat B."/>
            <person name="Grigoriev I.V."/>
            <person name="Hibbett D.S."/>
            <person name="Martin F."/>
            <person name="Nordberg H.P."/>
            <person name="Cantor M.N."/>
            <person name="Hua S.X."/>
        </authorList>
    </citation>
    <scope>NUCLEOTIDE SEQUENCE [LARGE SCALE GENOMIC DNA]</scope>
    <source>
        <strain evidence="2 3">F 1598</strain>
    </source>
</reference>
<gene>
    <name evidence="2" type="ORF">PILCRDRAFT_71791</name>
</gene>
<feature type="non-terminal residue" evidence="2">
    <location>
        <position position="1"/>
    </location>
</feature>
<dbReference type="Gene3D" id="3.30.420.10">
    <property type="entry name" value="Ribonuclease H-like superfamily/Ribonuclease H"/>
    <property type="match status" value="1"/>
</dbReference>
<dbReference type="InParanoid" id="A0A0C3FPL0"/>
<protein>
    <recommendedName>
        <fullName evidence="1">Tc1-like transposase DDE domain-containing protein</fullName>
    </recommendedName>
</protein>
<organism evidence="2 3">
    <name type="scientific">Piloderma croceum (strain F 1598)</name>
    <dbReference type="NCBI Taxonomy" id="765440"/>
    <lineage>
        <taxon>Eukaryota</taxon>
        <taxon>Fungi</taxon>
        <taxon>Dikarya</taxon>
        <taxon>Basidiomycota</taxon>
        <taxon>Agaricomycotina</taxon>
        <taxon>Agaricomycetes</taxon>
        <taxon>Agaricomycetidae</taxon>
        <taxon>Atheliales</taxon>
        <taxon>Atheliaceae</taxon>
        <taxon>Piloderma</taxon>
    </lineage>
</organism>
<evidence type="ECO:0000313" key="3">
    <source>
        <dbReference type="Proteomes" id="UP000054166"/>
    </source>
</evidence>
<dbReference type="Proteomes" id="UP000054166">
    <property type="component" value="Unassembled WGS sequence"/>
</dbReference>
<dbReference type="AlphaFoldDB" id="A0A0C3FPL0"/>
<accession>A0A0C3FPL0</accession>
<name>A0A0C3FPL0_PILCF</name>
<dbReference type="GO" id="GO:0003676">
    <property type="term" value="F:nucleic acid binding"/>
    <property type="evidence" value="ECO:0007669"/>
    <property type="project" value="InterPro"/>
</dbReference>
<dbReference type="STRING" id="765440.A0A0C3FPL0"/>
<dbReference type="EMBL" id="KN832998">
    <property type="protein sequence ID" value="KIM81634.1"/>
    <property type="molecule type" value="Genomic_DNA"/>
</dbReference>
<dbReference type="InterPro" id="IPR038717">
    <property type="entry name" value="Tc1-like_DDE_dom"/>
</dbReference>
<feature type="domain" description="Tc1-like transposase DDE" evidence="1">
    <location>
        <begin position="142"/>
        <end position="208"/>
    </location>
</feature>
<dbReference type="InterPro" id="IPR036397">
    <property type="entry name" value="RNaseH_sf"/>
</dbReference>
<reference evidence="3" key="2">
    <citation type="submission" date="2015-01" db="EMBL/GenBank/DDBJ databases">
        <title>Evolutionary Origins and Diversification of the Mycorrhizal Mutualists.</title>
        <authorList>
            <consortium name="DOE Joint Genome Institute"/>
            <consortium name="Mycorrhizal Genomics Consortium"/>
            <person name="Kohler A."/>
            <person name="Kuo A."/>
            <person name="Nagy L.G."/>
            <person name="Floudas D."/>
            <person name="Copeland A."/>
            <person name="Barry K.W."/>
            <person name="Cichocki N."/>
            <person name="Veneault-Fourrey C."/>
            <person name="LaButti K."/>
            <person name="Lindquist E.A."/>
            <person name="Lipzen A."/>
            <person name="Lundell T."/>
            <person name="Morin E."/>
            <person name="Murat C."/>
            <person name="Riley R."/>
            <person name="Ohm R."/>
            <person name="Sun H."/>
            <person name="Tunlid A."/>
            <person name="Henrissat B."/>
            <person name="Grigoriev I.V."/>
            <person name="Hibbett D.S."/>
            <person name="Martin F."/>
        </authorList>
    </citation>
    <scope>NUCLEOTIDE SEQUENCE [LARGE SCALE GENOMIC DNA]</scope>
    <source>
        <strain evidence="3">F 1598</strain>
    </source>
</reference>
<evidence type="ECO:0000259" key="1">
    <source>
        <dbReference type="Pfam" id="PF13358"/>
    </source>
</evidence>